<evidence type="ECO:0000313" key="7">
    <source>
        <dbReference type="Proteomes" id="UP000676478"/>
    </source>
</evidence>
<name>A0A0C1PSF1_LEVBR</name>
<dbReference type="InterPro" id="IPR027994">
    <property type="entry name" value="WxL_dom"/>
</dbReference>
<evidence type="ECO:0000313" key="4">
    <source>
        <dbReference type="EMBL" id="MBS1010924.1"/>
    </source>
</evidence>
<dbReference type="OrthoDB" id="2356942at2"/>
<feature type="region of interest" description="Disordered" evidence="1">
    <location>
        <begin position="36"/>
        <end position="67"/>
    </location>
</feature>
<evidence type="ECO:0000313" key="6">
    <source>
        <dbReference type="Proteomes" id="UP000307074"/>
    </source>
</evidence>
<reference evidence="4" key="2">
    <citation type="submission" date="2020-12" db="EMBL/GenBank/DDBJ databases">
        <authorList>
            <person name="Mcmullen J.G."/>
        </authorList>
    </citation>
    <scope>NUCLEOTIDE SEQUENCE</scope>
    <source>
        <strain evidence="4">Dm-2019-70</strain>
    </source>
</reference>
<dbReference type="AlphaFoldDB" id="A0A0C1PSF1"/>
<proteinExistence type="predicted"/>
<feature type="compositionally biased region" description="Polar residues" evidence="1">
    <location>
        <begin position="36"/>
        <end position="46"/>
    </location>
</feature>
<protein>
    <submittedName>
        <fullName evidence="4">WxL domain-containing protein</fullName>
    </submittedName>
</protein>
<evidence type="ECO:0000313" key="5">
    <source>
        <dbReference type="EMBL" id="QCZ52540.1"/>
    </source>
</evidence>
<dbReference type="RefSeq" id="WP_024525685.1">
    <property type="nucleotide sequence ID" value="NZ_CAKMAP010000005.1"/>
</dbReference>
<dbReference type="Pfam" id="PF13731">
    <property type="entry name" value="WxL"/>
    <property type="match status" value="1"/>
</dbReference>
<feature type="chain" id="PRO_5041521807" evidence="2">
    <location>
        <begin position="24"/>
        <end position="224"/>
    </location>
</feature>
<feature type="domain" description="WxL" evidence="3">
    <location>
        <begin position="26"/>
        <end position="223"/>
    </location>
</feature>
<organism evidence="4 7">
    <name type="scientific">Levilactobacillus brevis</name>
    <name type="common">Lactobacillus brevis</name>
    <dbReference type="NCBI Taxonomy" id="1580"/>
    <lineage>
        <taxon>Bacteria</taxon>
        <taxon>Bacillati</taxon>
        <taxon>Bacillota</taxon>
        <taxon>Bacilli</taxon>
        <taxon>Lactobacillales</taxon>
        <taxon>Lactobacillaceae</taxon>
        <taxon>Levilactobacillus</taxon>
    </lineage>
</organism>
<accession>A0A0C1PSF1</accession>
<dbReference type="EMBL" id="CP031198">
    <property type="protein sequence ID" value="QCZ52540.1"/>
    <property type="molecule type" value="Genomic_DNA"/>
</dbReference>
<dbReference type="Proteomes" id="UP000307074">
    <property type="component" value="Chromosome"/>
</dbReference>
<dbReference type="GeneID" id="56992315"/>
<dbReference type="Proteomes" id="UP000676478">
    <property type="component" value="Unassembled WGS sequence"/>
</dbReference>
<reference evidence="5 6" key="1">
    <citation type="submission" date="2018-07" db="EMBL/GenBank/DDBJ databases">
        <authorList>
            <person name="Feyereisen M."/>
        </authorList>
    </citation>
    <scope>NUCLEOTIDE SEQUENCE [LARGE SCALE GENOMIC DNA]</scope>
    <source>
        <strain evidence="5 6">UCCLBBS449</strain>
    </source>
</reference>
<evidence type="ECO:0000256" key="1">
    <source>
        <dbReference type="SAM" id="MobiDB-lite"/>
    </source>
</evidence>
<gene>
    <name evidence="4" type="ORF">JK167_08790</name>
    <name evidence="5" type="ORF">UCCLBBS449_0563</name>
</gene>
<sequence length="224" mass="23443">MKRLLWFMASLTLGIMFTAQSNALANSGSLSTTAKVTLSGDGSTKPVNPGGPTDPDDSGNNGTGSKGKLTLDYVPNLTFKQQRVTKGQIVTTATNRGAYVQISDRRFTGAGWQLQVKPSPLVGEKDFSEISAAALQLGSASFAKASTTNVSASPTVTDSATSLIPIGSYSLVASANKGTGLGTWLLQVNRSTIAPTKLLVNNADVKQQQTYQGALTWLLTDTPQ</sequence>
<evidence type="ECO:0000256" key="2">
    <source>
        <dbReference type="SAM" id="SignalP"/>
    </source>
</evidence>
<feature type="signal peptide" evidence="2">
    <location>
        <begin position="1"/>
        <end position="23"/>
    </location>
</feature>
<keyword evidence="2" id="KW-0732">Signal</keyword>
<dbReference type="EMBL" id="JAERKF010000010">
    <property type="protein sequence ID" value="MBS1010924.1"/>
    <property type="molecule type" value="Genomic_DNA"/>
</dbReference>
<evidence type="ECO:0000259" key="3">
    <source>
        <dbReference type="Pfam" id="PF13731"/>
    </source>
</evidence>
<reference evidence="4" key="3">
    <citation type="submission" date="2022-09" db="EMBL/GenBank/DDBJ databases">
        <title>Genome-inferred correspondence between phylogeny and metabolic traits in the wild Drosophila gut microbiome.</title>
        <authorList>
            <person name="Bueno E."/>
            <person name="Blow F."/>
            <person name="Douglas A.E."/>
        </authorList>
    </citation>
    <scope>NUCLEOTIDE SEQUENCE</scope>
    <source>
        <strain evidence="4">Dm-2019-70</strain>
    </source>
</reference>